<evidence type="ECO:0000256" key="4">
    <source>
        <dbReference type="ARBA" id="ARBA00022806"/>
    </source>
</evidence>
<gene>
    <name evidence="9" type="ORF">OXX778_LOCUS6044</name>
</gene>
<keyword evidence="5" id="KW-0067">ATP-binding</keyword>
<evidence type="ECO:0000259" key="8">
    <source>
        <dbReference type="PROSITE" id="PS51194"/>
    </source>
</evidence>
<dbReference type="InterPro" id="IPR027417">
    <property type="entry name" value="P-loop_NTPase"/>
</dbReference>
<dbReference type="PROSITE" id="PS51194">
    <property type="entry name" value="HELICASE_CTER"/>
    <property type="match status" value="1"/>
</dbReference>
<dbReference type="Proteomes" id="UP000663879">
    <property type="component" value="Unassembled WGS sequence"/>
</dbReference>
<dbReference type="GO" id="GO:0003724">
    <property type="term" value="F:RNA helicase activity"/>
    <property type="evidence" value="ECO:0007669"/>
    <property type="project" value="UniProtKB-EC"/>
</dbReference>
<name>A0A813S7Z3_9BILA</name>
<feature type="domain" description="Helicase C-terminal" evidence="8">
    <location>
        <begin position="288"/>
        <end position="436"/>
    </location>
</feature>
<evidence type="ECO:0000256" key="6">
    <source>
        <dbReference type="SAM" id="MobiDB-lite"/>
    </source>
</evidence>
<dbReference type="OrthoDB" id="196131at2759"/>
<evidence type="ECO:0000313" key="9">
    <source>
        <dbReference type="EMBL" id="CAF0792511.1"/>
    </source>
</evidence>
<dbReference type="PROSITE" id="PS51192">
    <property type="entry name" value="HELICASE_ATP_BIND_1"/>
    <property type="match status" value="1"/>
</dbReference>
<sequence>MKSSITNYYNLKRNFYKEHPRVEKRTWEEIDKYLNLHQIKFSGFDYPKPIFSLDEINFPVYISNEIRLQGIQRPSAMQTMTWPALYSGRDIMCIGLPTSSRVISYICPALVFIREQAPEIRRAGPLVLIVTQTKEVAKEILTQSQMFIHQAQCSYCCLFDDENINTQSLQLRDRDIDIIIGNYHRLCELMDNDLVNLKNVSFLILDDFYRNRSARLSDEIKRVVNETRSDRQTAIFSRIVPSGLQKSNGDEFQNDALFVCVGNDDIHVSNRDLPQQIHICTMAEKRKKLQDIITEIAQQEKNFKILVYANGFKKIRITEKIIKELKIDTFAYERTSVGRRRRAMKEKVYYNFNATPNSVLVASDVVSSKVEFSDLNYIINADFPVNLSLYLNRMRMPNIKKYISIFIAEDARHADRLIYVLNECRQEIPTILYKISEAYINSGKDVDRMPSLSEISDGVTKPVEKPIPKPLPPTVSHSEITPNKRVSSRSVSESTDQNEIEISTSLAQSSSTASMSPNETLSSSSASSTSSINVSVNKSNPSSNIKSSIPSQPIYTKKFKTNHRPYQNYQQQPRYPYNAQPAFGYQQNQQAVYTTGYYQQVNPQLAAYYAPYQAQQQNIIYHQNYASQQQIYQQSQYYTNQNQSNVQNVQKSVQSVNVKNEPQEPSEKTQSINQWSPYFTNPIPFKQEPIEPSAQTEDSSALDIVNHLLKDKQIMNQLEKVAQTFKFSN</sequence>
<feature type="domain" description="Helicase ATP-binding" evidence="7">
    <location>
        <begin position="82"/>
        <end position="237"/>
    </location>
</feature>
<dbReference type="GO" id="GO:0005524">
    <property type="term" value="F:ATP binding"/>
    <property type="evidence" value="ECO:0007669"/>
    <property type="project" value="UniProtKB-KW"/>
</dbReference>
<evidence type="ECO:0000256" key="5">
    <source>
        <dbReference type="ARBA" id="ARBA00022840"/>
    </source>
</evidence>
<keyword evidence="2" id="KW-0547">Nucleotide-binding</keyword>
<evidence type="ECO:0000256" key="3">
    <source>
        <dbReference type="ARBA" id="ARBA00022801"/>
    </source>
</evidence>
<reference evidence="9" key="1">
    <citation type="submission" date="2021-02" db="EMBL/GenBank/DDBJ databases">
        <authorList>
            <person name="Nowell W R."/>
        </authorList>
    </citation>
    <scope>NUCLEOTIDE SEQUENCE</scope>
    <source>
        <strain evidence="9">Ploen Becks lab</strain>
    </source>
</reference>
<dbReference type="InterPro" id="IPR011545">
    <property type="entry name" value="DEAD/DEAH_box_helicase_dom"/>
</dbReference>
<dbReference type="Pfam" id="PF00270">
    <property type="entry name" value="DEAD"/>
    <property type="match status" value="1"/>
</dbReference>
<dbReference type="InterPro" id="IPR001650">
    <property type="entry name" value="Helicase_C-like"/>
</dbReference>
<evidence type="ECO:0000256" key="2">
    <source>
        <dbReference type="ARBA" id="ARBA00022741"/>
    </source>
</evidence>
<accession>A0A813S7Z3</accession>
<evidence type="ECO:0000259" key="7">
    <source>
        <dbReference type="PROSITE" id="PS51192"/>
    </source>
</evidence>
<feature type="region of interest" description="Disordered" evidence="6">
    <location>
        <begin position="451"/>
        <end position="554"/>
    </location>
</feature>
<dbReference type="GO" id="GO:0016787">
    <property type="term" value="F:hydrolase activity"/>
    <property type="evidence" value="ECO:0007669"/>
    <property type="project" value="UniProtKB-KW"/>
</dbReference>
<dbReference type="InterPro" id="IPR014001">
    <property type="entry name" value="Helicase_ATP-bd"/>
</dbReference>
<dbReference type="Gene3D" id="3.40.50.300">
    <property type="entry name" value="P-loop containing nucleotide triphosphate hydrolases"/>
    <property type="match status" value="2"/>
</dbReference>
<evidence type="ECO:0000256" key="1">
    <source>
        <dbReference type="ARBA" id="ARBA00012552"/>
    </source>
</evidence>
<keyword evidence="4" id="KW-0347">Helicase</keyword>
<dbReference type="SUPFAM" id="SSF52540">
    <property type="entry name" value="P-loop containing nucleoside triphosphate hydrolases"/>
    <property type="match status" value="2"/>
</dbReference>
<dbReference type="SMART" id="SM00487">
    <property type="entry name" value="DEXDc"/>
    <property type="match status" value="1"/>
</dbReference>
<dbReference type="PANTHER" id="PTHR47958">
    <property type="entry name" value="ATP-DEPENDENT RNA HELICASE DBP3"/>
    <property type="match status" value="1"/>
</dbReference>
<comment type="caution">
    <text evidence="9">The sequence shown here is derived from an EMBL/GenBank/DDBJ whole genome shotgun (WGS) entry which is preliminary data.</text>
</comment>
<feature type="compositionally biased region" description="Low complexity" evidence="6">
    <location>
        <begin position="503"/>
        <end position="551"/>
    </location>
</feature>
<proteinExistence type="predicted"/>
<keyword evidence="10" id="KW-1185">Reference proteome</keyword>
<feature type="compositionally biased region" description="Polar residues" evidence="6">
    <location>
        <begin position="475"/>
        <end position="502"/>
    </location>
</feature>
<dbReference type="AlphaFoldDB" id="A0A813S7Z3"/>
<dbReference type="Pfam" id="PF00271">
    <property type="entry name" value="Helicase_C"/>
    <property type="match status" value="1"/>
</dbReference>
<dbReference type="EMBL" id="CAJNOC010000692">
    <property type="protein sequence ID" value="CAF0792511.1"/>
    <property type="molecule type" value="Genomic_DNA"/>
</dbReference>
<dbReference type="GO" id="GO:0003676">
    <property type="term" value="F:nucleic acid binding"/>
    <property type="evidence" value="ECO:0007669"/>
    <property type="project" value="InterPro"/>
</dbReference>
<organism evidence="9 10">
    <name type="scientific">Brachionus calyciflorus</name>
    <dbReference type="NCBI Taxonomy" id="104777"/>
    <lineage>
        <taxon>Eukaryota</taxon>
        <taxon>Metazoa</taxon>
        <taxon>Spiralia</taxon>
        <taxon>Gnathifera</taxon>
        <taxon>Rotifera</taxon>
        <taxon>Eurotatoria</taxon>
        <taxon>Monogononta</taxon>
        <taxon>Pseudotrocha</taxon>
        <taxon>Ploima</taxon>
        <taxon>Brachionidae</taxon>
        <taxon>Brachionus</taxon>
    </lineage>
</organism>
<keyword evidence="3" id="KW-0378">Hydrolase</keyword>
<evidence type="ECO:0000313" key="10">
    <source>
        <dbReference type="Proteomes" id="UP000663879"/>
    </source>
</evidence>
<dbReference type="EC" id="3.6.4.13" evidence="1"/>
<protein>
    <recommendedName>
        <fullName evidence="1">RNA helicase</fullName>
        <ecNumber evidence="1">3.6.4.13</ecNumber>
    </recommendedName>
</protein>